<organism evidence="1 2">
    <name type="scientific">Effrenium voratum</name>
    <dbReference type="NCBI Taxonomy" id="2562239"/>
    <lineage>
        <taxon>Eukaryota</taxon>
        <taxon>Sar</taxon>
        <taxon>Alveolata</taxon>
        <taxon>Dinophyceae</taxon>
        <taxon>Suessiales</taxon>
        <taxon>Symbiodiniaceae</taxon>
        <taxon>Effrenium</taxon>
    </lineage>
</organism>
<sequence length="112" mass="12965">MFALQLDGTFGGERLDPYTLTGRALKTNFREVILKVHPDKLVQHANESPEDFVERLKQEEGKAKMYIHHYQILSVFLANRDAPCWAQRKDLIQKLFQKRVKQHRASCGLSGL</sequence>
<evidence type="ECO:0000313" key="1">
    <source>
        <dbReference type="EMBL" id="CAJ1372213.1"/>
    </source>
</evidence>
<dbReference type="Proteomes" id="UP001178507">
    <property type="component" value="Unassembled WGS sequence"/>
</dbReference>
<proteinExistence type="predicted"/>
<keyword evidence="2" id="KW-1185">Reference proteome</keyword>
<dbReference type="EMBL" id="CAUJNA010000120">
    <property type="protein sequence ID" value="CAJ1372213.1"/>
    <property type="molecule type" value="Genomic_DNA"/>
</dbReference>
<accession>A0AA36HQ33</accession>
<dbReference type="AlphaFoldDB" id="A0AA36HQ33"/>
<comment type="caution">
    <text evidence="1">The sequence shown here is derived from an EMBL/GenBank/DDBJ whole genome shotgun (WGS) entry which is preliminary data.</text>
</comment>
<evidence type="ECO:0000313" key="2">
    <source>
        <dbReference type="Proteomes" id="UP001178507"/>
    </source>
</evidence>
<gene>
    <name evidence="1" type="ORF">EVOR1521_LOCUS2339</name>
</gene>
<evidence type="ECO:0008006" key="3">
    <source>
        <dbReference type="Google" id="ProtNLM"/>
    </source>
</evidence>
<name>A0AA36HQ33_9DINO</name>
<reference evidence="1" key="1">
    <citation type="submission" date="2023-08" db="EMBL/GenBank/DDBJ databases">
        <authorList>
            <person name="Chen Y."/>
            <person name="Shah S."/>
            <person name="Dougan E. K."/>
            <person name="Thang M."/>
            <person name="Chan C."/>
        </authorList>
    </citation>
    <scope>NUCLEOTIDE SEQUENCE</scope>
</reference>
<protein>
    <recommendedName>
        <fullName evidence="3">J domain-containing protein</fullName>
    </recommendedName>
</protein>